<dbReference type="EMBL" id="WTVG01000026">
    <property type="protein sequence ID" value="NMG25161.1"/>
    <property type="molecule type" value="Genomic_DNA"/>
</dbReference>
<dbReference type="CDD" id="cd03441">
    <property type="entry name" value="R_hydratase_like"/>
    <property type="match status" value="1"/>
</dbReference>
<dbReference type="InterPro" id="IPR039569">
    <property type="entry name" value="FAS1-like_DH_region"/>
</dbReference>
<proteinExistence type="predicted"/>
<dbReference type="InterPro" id="IPR029069">
    <property type="entry name" value="HotDog_dom_sf"/>
</dbReference>
<evidence type="ECO:0000313" key="3">
    <source>
        <dbReference type="Proteomes" id="UP000615989"/>
    </source>
</evidence>
<sequence length="181" mass="20119">MPTPGDQPMSATQDLPAAVQRMIGTPMYEEQTEFPIEIGYVHNTCAAVQNGNPVFWNPAVADAITGGRIAPPTMLSVWFRPHHWAPGARAERKALQTHFDLKDLLDLPEAVAAGNEAVFGEPVRLGDRLTTRQIVRSIGPLKQTKLGNGRFWTIDVETTNQHGEWVGTETYNMLGYRRPEQ</sequence>
<gene>
    <name evidence="2" type="ORF">GO606_10560</name>
</gene>
<dbReference type="Pfam" id="PF13452">
    <property type="entry name" value="FAS1_DH_region"/>
    <property type="match status" value="1"/>
</dbReference>
<keyword evidence="3" id="KW-1185">Reference proteome</keyword>
<comment type="caution">
    <text evidence="2">The sequence shown here is derived from an EMBL/GenBank/DDBJ whole genome shotgun (WGS) entry which is preliminary data.</text>
</comment>
<dbReference type="Proteomes" id="UP000615989">
    <property type="component" value="Unassembled WGS sequence"/>
</dbReference>
<dbReference type="SUPFAM" id="SSF54637">
    <property type="entry name" value="Thioesterase/thiol ester dehydrase-isomerase"/>
    <property type="match status" value="1"/>
</dbReference>
<name>A0ABX1PLA5_9RHOO</name>
<dbReference type="Gene3D" id="3.10.129.10">
    <property type="entry name" value="Hotdog Thioesterase"/>
    <property type="match status" value="1"/>
</dbReference>
<accession>A0ABX1PLA5</accession>
<evidence type="ECO:0000259" key="1">
    <source>
        <dbReference type="Pfam" id="PF13452"/>
    </source>
</evidence>
<feature type="domain" description="FAS1-like dehydratase" evidence="1">
    <location>
        <begin position="22"/>
        <end position="167"/>
    </location>
</feature>
<organism evidence="2 3">
    <name type="scientific">Aromatoleum anaerobium</name>
    <dbReference type="NCBI Taxonomy" id="182180"/>
    <lineage>
        <taxon>Bacteria</taxon>
        <taxon>Pseudomonadati</taxon>
        <taxon>Pseudomonadota</taxon>
        <taxon>Betaproteobacteria</taxon>
        <taxon>Rhodocyclales</taxon>
        <taxon>Rhodocyclaceae</taxon>
        <taxon>Aromatoleum</taxon>
    </lineage>
</organism>
<reference evidence="2" key="1">
    <citation type="submission" date="2019-12" db="EMBL/GenBank/DDBJ databases">
        <title>Comparative genomics gives insights into the taxonomy of the Azoarcus-Aromatoleum group and reveals separate origins of nif in the plant-associated Azoarcus and non-plant-associated Aromatoleum sub-groups.</title>
        <authorList>
            <person name="Lafos M."/>
            <person name="Maluk M."/>
            <person name="Batista M."/>
            <person name="Junghare M."/>
            <person name="Carmona M."/>
            <person name="Faoro H."/>
            <person name="Cruz L.M."/>
            <person name="Battistoni F."/>
            <person name="De Souza E."/>
            <person name="Pedrosa F."/>
            <person name="Chen W.-M."/>
            <person name="Poole P.S."/>
            <person name="Dixon R.A."/>
            <person name="James E.K."/>
        </authorList>
    </citation>
    <scope>NUCLEOTIDE SEQUENCE</scope>
    <source>
        <strain evidence="2">LuFRes1</strain>
    </source>
</reference>
<evidence type="ECO:0000313" key="2">
    <source>
        <dbReference type="EMBL" id="NMG25161.1"/>
    </source>
</evidence>
<protein>
    <recommendedName>
        <fullName evidence="1">FAS1-like dehydratase domain-containing protein</fullName>
    </recommendedName>
</protein>